<organism evidence="1 2">
    <name type="scientific">Caballeronia udeis</name>
    <dbReference type="NCBI Taxonomy" id="1232866"/>
    <lineage>
        <taxon>Bacteria</taxon>
        <taxon>Pseudomonadati</taxon>
        <taxon>Pseudomonadota</taxon>
        <taxon>Betaproteobacteria</taxon>
        <taxon>Burkholderiales</taxon>
        <taxon>Burkholderiaceae</taxon>
        <taxon>Caballeronia</taxon>
    </lineage>
</organism>
<sequence>MKPACEMSRSVSRKRFDSPRTGLRTVALANGSLNSRSAAVARFPTKVKHHKGRQGSAKGHLSGTCEWALMDGFLLSLNGAPYMRVA</sequence>
<name>A0ABW8MKY9_9BURK</name>
<accession>A0ABW8MKY9</accession>
<gene>
    <name evidence="1" type="ORF">ABH943_003387</name>
</gene>
<dbReference type="EMBL" id="JBIYDN010000009">
    <property type="protein sequence ID" value="MFK4443365.1"/>
    <property type="molecule type" value="Genomic_DNA"/>
</dbReference>
<reference evidence="1 2" key="1">
    <citation type="submission" date="2024-11" db="EMBL/GenBank/DDBJ databases">
        <title>Using genomics to understand microbial adaptation to soil warming.</title>
        <authorList>
            <person name="Deangelis K.M. PhD."/>
        </authorList>
    </citation>
    <scope>NUCLEOTIDE SEQUENCE [LARGE SCALE GENOMIC DNA]</scope>
    <source>
        <strain evidence="1 2">GAS97</strain>
    </source>
</reference>
<proteinExistence type="predicted"/>
<comment type="caution">
    <text evidence="1">The sequence shown here is derived from an EMBL/GenBank/DDBJ whole genome shotgun (WGS) entry which is preliminary data.</text>
</comment>
<evidence type="ECO:0000313" key="2">
    <source>
        <dbReference type="Proteomes" id="UP001620514"/>
    </source>
</evidence>
<protein>
    <recommendedName>
        <fullName evidence="3">Transposase</fullName>
    </recommendedName>
</protein>
<evidence type="ECO:0000313" key="1">
    <source>
        <dbReference type="EMBL" id="MFK4443365.1"/>
    </source>
</evidence>
<keyword evidence="2" id="KW-1185">Reference proteome</keyword>
<dbReference type="Proteomes" id="UP001620514">
    <property type="component" value="Unassembled WGS sequence"/>
</dbReference>
<evidence type="ECO:0008006" key="3">
    <source>
        <dbReference type="Google" id="ProtNLM"/>
    </source>
</evidence>